<protein>
    <submittedName>
        <fullName evidence="2">Uncharacterized protein</fullName>
    </submittedName>
</protein>
<evidence type="ECO:0000313" key="2">
    <source>
        <dbReference type="EMBL" id="KAK2563301.1"/>
    </source>
</evidence>
<comment type="caution">
    <text evidence="2">The sequence shown here is derived from an EMBL/GenBank/DDBJ whole genome shotgun (WGS) entry which is preliminary data.</text>
</comment>
<sequence length="64" mass="6968">MKFNCIKFSPLVDTEAERQGEILAFYGEEEARTCGSSNPGPAVEKDDTAMKPAVKTEEKVSKAS</sequence>
<name>A0AAD9QLS0_ACRCE</name>
<evidence type="ECO:0000313" key="3">
    <source>
        <dbReference type="Proteomes" id="UP001249851"/>
    </source>
</evidence>
<feature type="region of interest" description="Disordered" evidence="1">
    <location>
        <begin position="33"/>
        <end position="64"/>
    </location>
</feature>
<organism evidence="2 3">
    <name type="scientific">Acropora cervicornis</name>
    <name type="common">Staghorn coral</name>
    <dbReference type="NCBI Taxonomy" id="6130"/>
    <lineage>
        <taxon>Eukaryota</taxon>
        <taxon>Metazoa</taxon>
        <taxon>Cnidaria</taxon>
        <taxon>Anthozoa</taxon>
        <taxon>Hexacorallia</taxon>
        <taxon>Scleractinia</taxon>
        <taxon>Astrocoeniina</taxon>
        <taxon>Acroporidae</taxon>
        <taxon>Acropora</taxon>
    </lineage>
</organism>
<dbReference type="Proteomes" id="UP001249851">
    <property type="component" value="Unassembled WGS sequence"/>
</dbReference>
<gene>
    <name evidence="2" type="ORF">P5673_013666</name>
</gene>
<proteinExistence type="predicted"/>
<accession>A0AAD9QLS0</accession>
<reference evidence="2" key="1">
    <citation type="journal article" date="2023" name="G3 (Bethesda)">
        <title>Whole genome assembly and annotation of the endangered Caribbean coral Acropora cervicornis.</title>
        <authorList>
            <person name="Selwyn J.D."/>
            <person name="Vollmer S.V."/>
        </authorList>
    </citation>
    <scope>NUCLEOTIDE SEQUENCE</scope>
    <source>
        <strain evidence="2">K2</strain>
    </source>
</reference>
<dbReference type="AlphaFoldDB" id="A0AAD9QLS0"/>
<reference evidence="2" key="2">
    <citation type="journal article" date="2023" name="Science">
        <title>Genomic signatures of disease resistance in endangered staghorn corals.</title>
        <authorList>
            <person name="Vollmer S.V."/>
            <person name="Selwyn J.D."/>
            <person name="Despard B.A."/>
            <person name="Roesel C.L."/>
        </authorList>
    </citation>
    <scope>NUCLEOTIDE SEQUENCE</scope>
    <source>
        <strain evidence="2">K2</strain>
    </source>
</reference>
<feature type="compositionally biased region" description="Basic and acidic residues" evidence="1">
    <location>
        <begin position="43"/>
        <end position="64"/>
    </location>
</feature>
<keyword evidence="3" id="KW-1185">Reference proteome</keyword>
<evidence type="ECO:0000256" key="1">
    <source>
        <dbReference type="SAM" id="MobiDB-lite"/>
    </source>
</evidence>
<dbReference type="EMBL" id="JARQWQ010000026">
    <property type="protein sequence ID" value="KAK2563301.1"/>
    <property type="molecule type" value="Genomic_DNA"/>
</dbReference>